<keyword evidence="9 13" id="KW-0378">Hydrolase</keyword>
<dbReference type="CDD" id="cd14792">
    <property type="entry name" value="GH27"/>
    <property type="match status" value="1"/>
</dbReference>
<dbReference type="GeneID" id="31008724"/>
<evidence type="ECO:0000256" key="7">
    <source>
        <dbReference type="ARBA" id="ARBA00022729"/>
    </source>
</evidence>
<dbReference type="GO" id="GO:0005576">
    <property type="term" value="C:extracellular region"/>
    <property type="evidence" value="ECO:0007669"/>
    <property type="project" value="UniProtKB-SubCell"/>
</dbReference>
<evidence type="ECO:0000256" key="13">
    <source>
        <dbReference type="RuleBase" id="RU361168"/>
    </source>
</evidence>
<name>A0A1Q5Q747_TALAT</name>
<dbReference type="GO" id="GO:0005975">
    <property type="term" value="P:carbohydrate metabolic process"/>
    <property type="evidence" value="ECO:0007669"/>
    <property type="project" value="InterPro"/>
</dbReference>
<dbReference type="GO" id="GO:0030246">
    <property type="term" value="F:carbohydrate binding"/>
    <property type="evidence" value="ECO:0007669"/>
    <property type="project" value="UniProtKB-KW"/>
</dbReference>
<dbReference type="InterPro" id="IPR035992">
    <property type="entry name" value="Ricin_B-like_lectins"/>
</dbReference>
<dbReference type="InterPro" id="IPR002241">
    <property type="entry name" value="Glyco_hydro_27"/>
</dbReference>
<dbReference type="InterPro" id="IPR013780">
    <property type="entry name" value="Glyco_hydro_b"/>
</dbReference>
<evidence type="ECO:0000256" key="11">
    <source>
        <dbReference type="ARBA" id="ARBA00023180"/>
    </source>
</evidence>
<dbReference type="SUPFAM" id="SSF51011">
    <property type="entry name" value="Glycosyl hydrolase domain"/>
    <property type="match status" value="1"/>
</dbReference>
<dbReference type="AlphaFoldDB" id="A0A1Q5Q747"/>
<dbReference type="PROSITE" id="PS51257">
    <property type="entry name" value="PROKAR_LIPOPROTEIN"/>
    <property type="match status" value="1"/>
</dbReference>
<dbReference type="Pfam" id="PF17801">
    <property type="entry name" value="Melibiase_C"/>
    <property type="match status" value="1"/>
</dbReference>
<dbReference type="FunFam" id="3.20.20.70:FF:000177">
    <property type="entry name" value="Alpha-galactosidase"/>
    <property type="match status" value="1"/>
</dbReference>
<comment type="function">
    <text evidence="2">Hydrolyzes a variety of simple alpha-D-galactoside as well as more complex molecules such as oligosaccharides and polysaccharides.</text>
</comment>
<comment type="subcellular location">
    <subcellularLocation>
        <location evidence="3">Secreted</location>
    </subcellularLocation>
</comment>
<dbReference type="PROSITE" id="PS50231">
    <property type="entry name" value="RICIN_B_LECTIN"/>
    <property type="match status" value="1"/>
</dbReference>
<gene>
    <name evidence="17" type="ORF">UA08_08968</name>
</gene>
<dbReference type="InterPro" id="IPR013785">
    <property type="entry name" value="Aldolase_TIM"/>
</dbReference>
<dbReference type="Gene3D" id="2.80.10.50">
    <property type="match status" value="1"/>
</dbReference>
<evidence type="ECO:0000256" key="3">
    <source>
        <dbReference type="ARBA" id="ARBA00004613"/>
    </source>
</evidence>
<dbReference type="InterPro" id="IPR000772">
    <property type="entry name" value="Ricin_B_lectin"/>
</dbReference>
<evidence type="ECO:0000256" key="2">
    <source>
        <dbReference type="ARBA" id="ARBA00003969"/>
    </source>
</evidence>
<evidence type="ECO:0000256" key="4">
    <source>
        <dbReference type="ARBA" id="ARBA00009743"/>
    </source>
</evidence>
<evidence type="ECO:0000256" key="8">
    <source>
        <dbReference type="ARBA" id="ARBA00022734"/>
    </source>
</evidence>
<dbReference type="OrthoDB" id="5795902at2759"/>
<evidence type="ECO:0000256" key="9">
    <source>
        <dbReference type="ARBA" id="ARBA00022801"/>
    </source>
</evidence>
<evidence type="ECO:0000259" key="16">
    <source>
        <dbReference type="Pfam" id="PF17801"/>
    </source>
</evidence>
<protein>
    <recommendedName>
        <fullName evidence="5 13">Alpha-galactosidase</fullName>
        <ecNumber evidence="5 13">3.2.1.22</ecNumber>
    </recommendedName>
    <alternativeName>
        <fullName evidence="13">Melibiase</fullName>
    </alternativeName>
</protein>
<dbReference type="Pfam" id="PF16499">
    <property type="entry name" value="Melibiase_2"/>
    <property type="match status" value="1"/>
</dbReference>
<comment type="caution">
    <text evidence="17">The sequence shown here is derived from an EMBL/GenBank/DDBJ whole genome shotgun (WGS) entry which is preliminary data.</text>
</comment>
<proteinExistence type="inferred from homology"/>
<evidence type="ECO:0000256" key="5">
    <source>
        <dbReference type="ARBA" id="ARBA00012755"/>
    </source>
</evidence>
<keyword evidence="12 13" id="KW-0326">Glycosidase</keyword>
<dbReference type="Pfam" id="PF00652">
    <property type="entry name" value="Ricin_B_lectin"/>
    <property type="match status" value="1"/>
</dbReference>
<evidence type="ECO:0000256" key="10">
    <source>
        <dbReference type="ARBA" id="ARBA00023157"/>
    </source>
</evidence>
<evidence type="ECO:0000256" key="1">
    <source>
        <dbReference type="ARBA" id="ARBA00001255"/>
    </source>
</evidence>
<dbReference type="SUPFAM" id="SSF50370">
    <property type="entry name" value="Ricin B-like lectins"/>
    <property type="match status" value="1"/>
</dbReference>
<dbReference type="RefSeq" id="XP_020115783.1">
    <property type="nucleotide sequence ID" value="XM_020263980.1"/>
</dbReference>
<feature type="signal peptide" evidence="14">
    <location>
        <begin position="1"/>
        <end position="27"/>
    </location>
</feature>
<dbReference type="EMBL" id="LFMY01000018">
    <property type="protein sequence ID" value="OKL55662.1"/>
    <property type="molecule type" value="Genomic_DNA"/>
</dbReference>
<dbReference type="STRING" id="1441469.A0A1Q5Q747"/>
<accession>A0A1Q5Q747</accession>
<evidence type="ECO:0000313" key="17">
    <source>
        <dbReference type="EMBL" id="OKL55662.1"/>
    </source>
</evidence>
<evidence type="ECO:0000259" key="15">
    <source>
        <dbReference type="Pfam" id="PF00652"/>
    </source>
</evidence>
<dbReference type="SUPFAM" id="SSF51445">
    <property type="entry name" value="(Trans)glycosidases"/>
    <property type="match status" value="1"/>
</dbReference>
<comment type="similarity">
    <text evidence="4 13">Belongs to the glycosyl hydrolase 27 family.</text>
</comment>
<dbReference type="Proteomes" id="UP000214365">
    <property type="component" value="Unassembled WGS sequence"/>
</dbReference>
<dbReference type="Gene3D" id="2.60.40.1180">
    <property type="entry name" value="Golgi alpha-mannosidase II"/>
    <property type="match status" value="1"/>
</dbReference>
<keyword evidence="11" id="KW-0325">Glycoprotein</keyword>
<dbReference type="InterPro" id="IPR041233">
    <property type="entry name" value="Melibiase_C"/>
</dbReference>
<evidence type="ECO:0000256" key="12">
    <source>
        <dbReference type="ARBA" id="ARBA00023295"/>
    </source>
</evidence>
<feature type="domain" description="Alpha galactosidase C-terminal" evidence="16">
    <location>
        <begin position="342"/>
        <end position="423"/>
    </location>
</feature>
<feature type="chain" id="PRO_5012163053" description="Alpha-galactosidase" evidence="14">
    <location>
        <begin position="28"/>
        <end position="558"/>
    </location>
</feature>
<keyword evidence="6" id="KW-0964">Secreted</keyword>
<keyword evidence="7 14" id="KW-0732">Signal</keyword>
<dbReference type="GO" id="GO:0004557">
    <property type="term" value="F:alpha-galactosidase activity"/>
    <property type="evidence" value="ECO:0007669"/>
    <property type="project" value="UniProtKB-EC"/>
</dbReference>
<sequence length="558" mass="61619">MHSHRKPTSLLQAAAAVSGWLISGCSASIENPGLLPTPPMGFNDWARFQCVINETIFTETADAMVSTGLLAAGYNRINIDDCWQEDTRTEQNTLMWNTTIFPNGLPWLASYLKERGFHFGIYEDAGNVTCGGYPGSYGYEAIDAETFASWGIDYLKVDGCNVSPATEAEYHSIYLAWHEAFTNMSDPLIFSQSAPAYFSKWITGSDNLTDWYTTMDYVPYTGELARHSSDIMVYALNETSWDGVTSPWGSVMQNYGYEIKLARYQVPGYFNDPDFLIADHPALSLDEKRSQFALWASFSAPLIISAWIPELPEDVLSYLKNADLIAVDQDKLAQQATLVSRDDTFDVLTKSLDNGDRLVTVLNTGNYTASTNISVSRIGLVEEILGIKVEYTAKDLWTGKNIVFKDELEITDLPMHATAVYRISLSAILADLVKPTGLIWNDASSNCLTAGSDGQIAFDAFSGTDEQVWQIEPLVGTVSPLSDTSLCLTATNHQAILEPCAVVPINLAQQWDYSVSGYLMNRLTKQCVTESTQSSLGTCQDEIDSQVWALPVGVKVNW</sequence>
<evidence type="ECO:0000256" key="14">
    <source>
        <dbReference type="SAM" id="SignalP"/>
    </source>
</evidence>
<keyword evidence="18" id="KW-1185">Reference proteome</keyword>
<organism evidence="17 18">
    <name type="scientific">Talaromyces atroroseus</name>
    <dbReference type="NCBI Taxonomy" id="1441469"/>
    <lineage>
        <taxon>Eukaryota</taxon>
        <taxon>Fungi</taxon>
        <taxon>Dikarya</taxon>
        <taxon>Ascomycota</taxon>
        <taxon>Pezizomycotina</taxon>
        <taxon>Eurotiomycetes</taxon>
        <taxon>Eurotiomycetidae</taxon>
        <taxon>Eurotiales</taxon>
        <taxon>Trichocomaceae</taxon>
        <taxon>Talaromyces</taxon>
        <taxon>Talaromyces sect. Trachyspermi</taxon>
    </lineage>
</organism>
<dbReference type="PRINTS" id="PR00740">
    <property type="entry name" value="GLHYDRLASE27"/>
</dbReference>
<dbReference type="PANTHER" id="PTHR11452:SF91">
    <property type="entry name" value="ALPHA-GALACTOSIDASE A-RELATED"/>
    <property type="match status" value="1"/>
</dbReference>
<evidence type="ECO:0000313" key="18">
    <source>
        <dbReference type="Proteomes" id="UP000214365"/>
    </source>
</evidence>
<keyword evidence="8" id="KW-0430">Lectin</keyword>
<feature type="domain" description="Ricin B lectin" evidence="15">
    <location>
        <begin position="436"/>
        <end position="548"/>
    </location>
</feature>
<dbReference type="Gene3D" id="3.20.20.70">
    <property type="entry name" value="Aldolase class I"/>
    <property type="match status" value="1"/>
</dbReference>
<dbReference type="InterPro" id="IPR017853">
    <property type="entry name" value="GH"/>
</dbReference>
<keyword evidence="10 13" id="KW-1015">Disulfide bond</keyword>
<comment type="catalytic activity">
    <reaction evidence="1 13">
        <text>Hydrolysis of terminal, non-reducing alpha-D-galactose residues in alpha-D-galactosides, including galactose oligosaccharides, galactomannans and galactolipids.</text>
        <dbReference type="EC" id="3.2.1.22"/>
    </reaction>
</comment>
<dbReference type="EC" id="3.2.1.22" evidence="5 13"/>
<reference evidence="17 18" key="1">
    <citation type="submission" date="2015-06" db="EMBL/GenBank/DDBJ databases">
        <title>Talaromyces atroroseus IBT 11181 draft genome.</title>
        <authorList>
            <person name="Rasmussen K.B."/>
            <person name="Rasmussen S."/>
            <person name="Petersen B."/>
            <person name="Sicheritz-Ponten T."/>
            <person name="Mortensen U.H."/>
            <person name="Thrane U."/>
        </authorList>
    </citation>
    <scope>NUCLEOTIDE SEQUENCE [LARGE SCALE GENOMIC DNA]</scope>
    <source>
        <strain evidence="17 18">IBT 11181</strain>
    </source>
</reference>
<dbReference type="PANTHER" id="PTHR11452">
    <property type="entry name" value="ALPHA-GALACTOSIDASE/ALPHA-N-ACETYLGALACTOSAMINIDASE"/>
    <property type="match status" value="1"/>
</dbReference>
<evidence type="ECO:0000256" key="6">
    <source>
        <dbReference type="ARBA" id="ARBA00022525"/>
    </source>
</evidence>